<dbReference type="InterPro" id="IPR036770">
    <property type="entry name" value="Ankyrin_rpt-contain_sf"/>
</dbReference>
<dbReference type="InParanoid" id="A0A1E7FQ88"/>
<dbReference type="PANTHER" id="PTHR24198:SF165">
    <property type="entry name" value="ANKYRIN REPEAT-CONTAINING PROTEIN-RELATED"/>
    <property type="match status" value="1"/>
</dbReference>
<reference evidence="3 4" key="1">
    <citation type="submission" date="2016-09" db="EMBL/GenBank/DDBJ databases">
        <title>Extensive genetic diversity and differential bi-allelic expression allows diatom success in the polar Southern Ocean.</title>
        <authorList>
            <consortium name="DOE Joint Genome Institute"/>
            <person name="Mock T."/>
            <person name="Otillar R.P."/>
            <person name="Strauss J."/>
            <person name="Dupont C."/>
            <person name="Frickenhaus S."/>
            <person name="Maumus F."/>
            <person name="Mcmullan M."/>
            <person name="Sanges R."/>
            <person name="Schmutz J."/>
            <person name="Toseland A."/>
            <person name="Valas R."/>
            <person name="Veluchamy A."/>
            <person name="Ward B.J."/>
            <person name="Allen A."/>
            <person name="Barry K."/>
            <person name="Falciatore A."/>
            <person name="Ferrante M."/>
            <person name="Fortunato A.E."/>
            <person name="Gloeckner G."/>
            <person name="Gruber A."/>
            <person name="Hipkin R."/>
            <person name="Janech M."/>
            <person name="Kroth P."/>
            <person name="Leese F."/>
            <person name="Lindquist E."/>
            <person name="Lyon B.R."/>
            <person name="Martin J."/>
            <person name="Mayer C."/>
            <person name="Parker M."/>
            <person name="Quesneville H."/>
            <person name="Raymond J."/>
            <person name="Uhlig C."/>
            <person name="Valentin K.U."/>
            <person name="Worden A.Z."/>
            <person name="Armbrust E.V."/>
            <person name="Bowler C."/>
            <person name="Green B."/>
            <person name="Moulton V."/>
            <person name="Van Oosterhout C."/>
            <person name="Grigoriev I."/>
        </authorList>
    </citation>
    <scope>NUCLEOTIDE SEQUENCE [LARGE SCALE GENOMIC DNA]</scope>
    <source>
        <strain evidence="3 4">CCMP1102</strain>
    </source>
</reference>
<organism evidence="3 4">
    <name type="scientific">Fragilariopsis cylindrus CCMP1102</name>
    <dbReference type="NCBI Taxonomy" id="635003"/>
    <lineage>
        <taxon>Eukaryota</taxon>
        <taxon>Sar</taxon>
        <taxon>Stramenopiles</taxon>
        <taxon>Ochrophyta</taxon>
        <taxon>Bacillariophyta</taxon>
        <taxon>Bacillariophyceae</taxon>
        <taxon>Bacillariophycidae</taxon>
        <taxon>Bacillariales</taxon>
        <taxon>Bacillariaceae</taxon>
        <taxon>Fragilariopsis</taxon>
    </lineage>
</organism>
<evidence type="ECO:0000313" key="4">
    <source>
        <dbReference type="Proteomes" id="UP000095751"/>
    </source>
</evidence>
<dbReference type="KEGG" id="fcy:FRACYDRAFT_268218"/>
<evidence type="ECO:0000256" key="1">
    <source>
        <dbReference type="ARBA" id="ARBA00022737"/>
    </source>
</evidence>
<accession>A0A1E7FQ88</accession>
<evidence type="ECO:0000256" key="2">
    <source>
        <dbReference type="ARBA" id="ARBA00023043"/>
    </source>
</evidence>
<dbReference type="Pfam" id="PF12796">
    <property type="entry name" value="Ank_2"/>
    <property type="match status" value="1"/>
</dbReference>
<dbReference type="AlphaFoldDB" id="A0A1E7FQ88"/>
<dbReference type="OrthoDB" id="432281at2759"/>
<sequence length="281" mass="32172">MLVFVKSWWQQRKKDRALIKAVQKGDLEEVVHWADRGANIKCEWIALRDGFVRTNLLLEAIIYSHASIVQYILDRESSLIYLKDGRGFTPFHRAILRYDIDIDILRILLREQDFISKDLVNSCRKGGHSILSDVVNSYGSLEHTDLVIDDHLTKVILVGANFSHQFSSENWLTNFNHIKTGVEDRRNKVMGKLCLLLDAEGIDVNTTTNDGWTALHIACAYVSFEMIGALIKSPGIRIDIKTSCKGYTALDLLLKKRDSKRYSHMKPKFEDAIALFNMKKC</sequence>
<dbReference type="SUPFAM" id="SSF48403">
    <property type="entry name" value="Ankyrin repeat"/>
    <property type="match status" value="1"/>
</dbReference>
<dbReference type="InterPro" id="IPR002110">
    <property type="entry name" value="Ankyrin_rpt"/>
</dbReference>
<dbReference type="EMBL" id="KV784355">
    <property type="protein sequence ID" value="OEU20331.1"/>
    <property type="molecule type" value="Genomic_DNA"/>
</dbReference>
<evidence type="ECO:0000313" key="3">
    <source>
        <dbReference type="EMBL" id="OEU20331.1"/>
    </source>
</evidence>
<name>A0A1E7FQ88_9STRA</name>
<dbReference type="SMART" id="SM00248">
    <property type="entry name" value="ANK"/>
    <property type="match status" value="4"/>
</dbReference>
<dbReference type="Gene3D" id="1.25.40.20">
    <property type="entry name" value="Ankyrin repeat-containing domain"/>
    <property type="match status" value="2"/>
</dbReference>
<dbReference type="Proteomes" id="UP000095751">
    <property type="component" value="Unassembled WGS sequence"/>
</dbReference>
<dbReference type="PANTHER" id="PTHR24198">
    <property type="entry name" value="ANKYRIN REPEAT AND PROTEIN KINASE DOMAIN-CONTAINING PROTEIN"/>
    <property type="match status" value="1"/>
</dbReference>
<gene>
    <name evidence="3" type="ORF">FRACYDRAFT_268218</name>
</gene>
<proteinExistence type="predicted"/>
<keyword evidence="4" id="KW-1185">Reference proteome</keyword>
<keyword evidence="1" id="KW-0677">Repeat</keyword>
<protein>
    <submittedName>
        <fullName evidence="3">Ankyrin</fullName>
    </submittedName>
</protein>
<keyword evidence="2" id="KW-0040">ANK repeat</keyword>